<proteinExistence type="predicted"/>
<accession>A0A6G1GG37</accession>
<dbReference type="Proteomes" id="UP000504638">
    <property type="component" value="Unplaced"/>
</dbReference>
<sequence>MEMRKISSISAKSMGPQIIQDRSYTSLHNPRTPRDDLAFAGQGSAPPSPLYSSADHAHDTFPQPPARAEIIAGNMSSPEGPHPTGELHENWLGNKLTASQRRSILQKHGNVANLIQNVLGFRVEVDTQYAVLGGYRKSAIEAFARLHAAQKRVYSEGGFKAEKKNLDRMFQQADEEYKVLQMMEEKQLQRVEELGRIEFKLSERERAAQNLLEGLLAAEDDYALISSILLNDDNSNKSDLTEYAEPDPQLVLDFYDRSGDIGIYRDRLHNLDYEHLREKGLRHARSSRGEPVDPLDDLFFEEYFRDRREIVLDLTAKREGTS</sequence>
<protein>
    <submittedName>
        <fullName evidence="2 4">Uncharacterized protein</fullName>
    </submittedName>
</protein>
<evidence type="ECO:0000313" key="3">
    <source>
        <dbReference type="Proteomes" id="UP000504638"/>
    </source>
</evidence>
<dbReference type="GeneID" id="54422840"/>
<evidence type="ECO:0000256" key="1">
    <source>
        <dbReference type="SAM" id="MobiDB-lite"/>
    </source>
</evidence>
<name>A0A6G1GG37_9PEZI</name>
<feature type="region of interest" description="Disordered" evidence="1">
    <location>
        <begin position="25"/>
        <end position="63"/>
    </location>
</feature>
<dbReference type="EMBL" id="ML975149">
    <property type="protein sequence ID" value="KAF1816952.1"/>
    <property type="molecule type" value="Genomic_DNA"/>
</dbReference>
<dbReference type="OrthoDB" id="3650539at2759"/>
<gene>
    <name evidence="2 4" type="ORF">P152DRAFT_4976</name>
</gene>
<evidence type="ECO:0000313" key="4">
    <source>
        <dbReference type="RefSeq" id="XP_033538583.1"/>
    </source>
</evidence>
<keyword evidence="3" id="KW-1185">Reference proteome</keyword>
<reference evidence="4" key="3">
    <citation type="submission" date="2025-04" db="UniProtKB">
        <authorList>
            <consortium name="RefSeq"/>
        </authorList>
    </citation>
    <scope>IDENTIFICATION</scope>
    <source>
        <strain evidence="4">CBS 781.70</strain>
    </source>
</reference>
<dbReference type="AlphaFoldDB" id="A0A6G1GG37"/>
<evidence type="ECO:0000313" key="2">
    <source>
        <dbReference type="EMBL" id="KAF1816952.1"/>
    </source>
</evidence>
<organism evidence="2">
    <name type="scientific">Eremomyces bilateralis CBS 781.70</name>
    <dbReference type="NCBI Taxonomy" id="1392243"/>
    <lineage>
        <taxon>Eukaryota</taxon>
        <taxon>Fungi</taxon>
        <taxon>Dikarya</taxon>
        <taxon>Ascomycota</taxon>
        <taxon>Pezizomycotina</taxon>
        <taxon>Dothideomycetes</taxon>
        <taxon>Dothideomycetes incertae sedis</taxon>
        <taxon>Eremomycetales</taxon>
        <taxon>Eremomycetaceae</taxon>
        <taxon>Eremomyces</taxon>
    </lineage>
</organism>
<dbReference type="RefSeq" id="XP_033538583.1">
    <property type="nucleotide sequence ID" value="XM_033682270.1"/>
</dbReference>
<reference evidence="2 4" key="1">
    <citation type="submission" date="2020-01" db="EMBL/GenBank/DDBJ databases">
        <authorList>
            <consortium name="DOE Joint Genome Institute"/>
            <person name="Haridas S."/>
            <person name="Albert R."/>
            <person name="Binder M."/>
            <person name="Bloem J."/>
            <person name="Labutti K."/>
            <person name="Salamov A."/>
            <person name="Andreopoulos B."/>
            <person name="Baker S.E."/>
            <person name="Barry K."/>
            <person name="Bills G."/>
            <person name="Bluhm B.H."/>
            <person name="Cannon C."/>
            <person name="Castanera R."/>
            <person name="Culley D.E."/>
            <person name="Daum C."/>
            <person name="Ezra D."/>
            <person name="Gonzalez J.B."/>
            <person name="Henrissat B."/>
            <person name="Kuo A."/>
            <person name="Liang C."/>
            <person name="Lipzen A."/>
            <person name="Lutzoni F."/>
            <person name="Magnuson J."/>
            <person name="Mondo S."/>
            <person name="Nolan M."/>
            <person name="Ohm R."/>
            <person name="Pangilinan J."/>
            <person name="Park H.-J."/>
            <person name="Ramirez L."/>
            <person name="Alfaro M."/>
            <person name="Sun H."/>
            <person name="Tritt A."/>
            <person name="Yoshinaga Y."/>
            <person name="Zwiers L.-H."/>
            <person name="Turgeon B.G."/>
            <person name="Goodwin S.B."/>
            <person name="Spatafora J.W."/>
            <person name="Crous P.W."/>
            <person name="Grigoriev I.V."/>
        </authorList>
    </citation>
    <scope>NUCLEOTIDE SEQUENCE</scope>
    <source>
        <strain evidence="2 4">CBS 781.70</strain>
    </source>
</reference>
<reference evidence="4" key="2">
    <citation type="submission" date="2020-04" db="EMBL/GenBank/DDBJ databases">
        <authorList>
            <consortium name="NCBI Genome Project"/>
        </authorList>
    </citation>
    <scope>NUCLEOTIDE SEQUENCE</scope>
    <source>
        <strain evidence="4">CBS 781.70</strain>
    </source>
</reference>